<dbReference type="AlphaFoldDB" id="A0A382ETH2"/>
<dbReference type="PANTHER" id="PTHR11527">
    <property type="entry name" value="HEAT-SHOCK PROTEIN 20 FAMILY MEMBER"/>
    <property type="match status" value="1"/>
</dbReference>
<proteinExistence type="predicted"/>
<dbReference type="InterPro" id="IPR008978">
    <property type="entry name" value="HSP20-like_chaperone"/>
</dbReference>
<reference evidence="3" key="1">
    <citation type="submission" date="2018-05" db="EMBL/GenBank/DDBJ databases">
        <authorList>
            <person name="Lanie J.A."/>
            <person name="Ng W.-L."/>
            <person name="Kazmierczak K.M."/>
            <person name="Andrzejewski T.M."/>
            <person name="Davidsen T.M."/>
            <person name="Wayne K.J."/>
            <person name="Tettelin H."/>
            <person name="Glass J.I."/>
            <person name="Rusch D."/>
            <person name="Podicherti R."/>
            <person name="Tsui H.-C.T."/>
            <person name="Winkler M.E."/>
        </authorList>
    </citation>
    <scope>NUCLEOTIDE SEQUENCE</scope>
</reference>
<name>A0A382ETH2_9ZZZZ</name>
<dbReference type="Pfam" id="PF00011">
    <property type="entry name" value="HSP20"/>
    <property type="match status" value="1"/>
</dbReference>
<dbReference type="Gene3D" id="2.60.40.790">
    <property type="match status" value="1"/>
</dbReference>
<evidence type="ECO:0000259" key="1">
    <source>
        <dbReference type="PROSITE" id="PS01031"/>
    </source>
</evidence>
<dbReference type="CDD" id="cd06464">
    <property type="entry name" value="ACD_sHsps-like"/>
    <property type="match status" value="1"/>
</dbReference>
<dbReference type="InterPro" id="IPR031107">
    <property type="entry name" value="Small_HSP"/>
</dbReference>
<feature type="domain" description="CS" evidence="2">
    <location>
        <begin position="54"/>
        <end position="160"/>
    </location>
</feature>
<sequence length="162" mass="18632">MPNNKQSLLRKSKAPTQFWNMPLMFNDLLSDNLGMDFEKFFNHFHARPLFFPRTISTSCDIEDLGKELLVKVDLPGVTKKDIKLDISENSIEISAEHKDESKSKRKNFLKKERTELSYYRVLPLPVKVLSVKAKAKLSDGILSITLPKVNPTKQKKKSIQVE</sequence>
<dbReference type="InterPro" id="IPR007052">
    <property type="entry name" value="CS_dom"/>
</dbReference>
<organism evidence="3">
    <name type="scientific">marine metagenome</name>
    <dbReference type="NCBI Taxonomy" id="408172"/>
    <lineage>
        <taxon>unclassified sequences</taxon>
        <taxon>metagenomes</taxon>
        <taxon>ecological metagenomes</taxon>
    </lineage>
</organism>
<feature type="domain" description="SHSP" evidence="1">
    <location>
        <begin position="50"/>
        <end position="162"/>
    </location>
</feature>
<dbReference type="PROSITE" id="PS51203">
    <property type="entry name" value="CS"/>
    <property type="match status" value="1"/>
</dbReference>
<dbReference type="PROSITE" id="PS01031">
    <property type="entry name" value="SHSP"/>
    <property type="match status" value="1"/>
</dbReference>
<evidence type="ECO:0000259" key="2">
    <source>
        <dbReference type="PROSITE" id="PS51203"/>
    </source>
</evidence>
<dbReference type="SUPFAM" id="SSF49764">
    <property type="entry name" value="HSP20-like chaperones"/>
    <property type="match status" value="1"/>
</dbReference>
<evidence type="ECO:0000313" key="3">
    <source>
        <dbReference type="EMBL" id="SVB53978.1"/>
    </source>
</evidence>
<accession>A0A382ETH2</accession>
<dbReference type="EMBL" id="UINC01046232">
    <property type="protein sequence ID" value="SVB53978.1"/>
    <property type="molecule type" value="Genomic_DNA"/>
</dbReference>
<dbReference type="InterPro" id="IPR002068">
    <property type="entry name" value="A-crystallin/Hsp20_dom"/>
</dbReference>
<gene>
    <name evidence="3" type="ORF">METZ01_LOCUS206832</name>
</gene>
<protein>
    <submittedName>
        <fullName evidence="3">Uncharacterized protein</fullName>
    </submittedName>
</protein>